<protein>
    <submittedName>
        <fullName evidence="1">Uncharacterized protein</fullName>
    </submittedName>
</protein>
<keyword evidence="2" id="KW-1185">Reference proteome</keyword>
<dbReference type="Proteomes" id="UP001057402">
    <property type="component" value="Chromosome 11"/>
</dbReference>
<evidence type="ECO:0000313" key="1">
    <source>
        <dbReference type="EMBL" id="KAI4310712.1"/>
    </source>
</evidence>
<organism evidence="1 2">
    <name type="scientific">Melastoma candidum</name>
    <dbReference type="NCBI Taxonomy" id="119954"/>
    <lineage>
        <taxon>Eukaryota</taxon>
        <taxon>Viridiplantae</taxon>
        <taxon>Streptophyta</taxon>
        <taxon>Embryophyta</taxon>
        <taxon>Tracheophyta</taxon>
        <taxon>Spermatophyta</taxon>
        <taxon>Magnoliopsida</taxon>
        <taxon>eudicotyledons</taxon>
        <taxon>Gunneridae</taxon>
        <taxon>Pentapetalae</taxon>
        <taxon>rosids</taxon>
        <taxon>malvids</taxon>
        <taxon>Myrtales</taxon>
        <taxon>Melastomataceae</taxon>
        <taxon>Melastomatoideae</taxon>
        <taxon>Melastomateae</taxon>
        <taxon>Melastoma</taxon>
    </lineage>
</organism>
<name>A0ACB9LGS2_9MYRT</name>
<evidence type="ECO:0000313" key="2">
    <source>
        <dbReference type="Proteomes" id="UP001057402"/>
    </source>
</evidence>
<proteinExistence type="predicted"/>
<dbReference type="EMBL" id="CM042890">
    <property type="protein sequence ID" value="KAI4310712.1"/>
    <property type="molecule type" value="Genomic_DNA"/>
</dbReference>
<reference evidence="2" key="1">
    <citation type="journal article" date="2023" name="Front. Plant Sci.">
        <title>Chromosomal-level genome assembly of Melastoma candidum provides insights into trichome evolution.</title>
        <authorList>
            <person name="Zhong Y."/>
            <person name="Wu W."/>
            <person name="Sun C."/>
            <person name="Zou P."/>
            <person name="Liu Y."/>
            <person name="Dai S."/>
            <person name="Zhou R."/>
        </authorList>
    </citation>
    <scope>NUCLEOTIDE SEQUENCE [LARGE SCALE GENOMIC DNA]</scope>
</reference>
<accession>A0ACB9LGS2</accession>
<sequence>MNSSRYPHQFPNVELKVTSWTRDTMDLLRLTGLPVDELIEIDLIIFQVSCSRIEQNDWNLFVLSSSRTMIFHICRQYSPYGENTKLVRQDLMGRDPRPLGKGKLVVLQNLHCYFRRWEHHNGHLAPLEMHERTMLLRDFGQRVMRKCPNHLVEVANEGQPLRPCGSGVSMSMEVPLPDFLHLLYRTKREIRKVKNRTGMEIVRP</sequence>
<comment type="caution">
    <text evidence="1">The sequence shown here is derived from an EMBL/GenBank/DDBJ whole genome shotgun (WGS) entry which is preliminary data.</text>
</comment>
<gene>
    <name evidence="1" type="ORF">MLD38_035666</name>
</gene>